<accession>A0AAN8CDE4</accession>
<dbReference type="EMBL" id="JAULUE010002052">
    <property type="protein sequence ID" value="KAK5899973.1"/>
    <property type="molecule type" value="Genomic_DNA"/>
</dbReference>
<name>A0AAN8CDE4_9TELE</name>
<dbReference type="Proteomes" id="UP001335648">
    <property type="component" value="Unassembled WGS sequence"/>
</dbReference>
<gene>
    <name evidence="2" type="ORF">CesoFtcFv8_009391</name>
</gene>
<organism evidence="2 3">
    <name type="scientific">Champsocephalus esox</name>
    <name type="common">pike icefish</name>
    <dbReference type="NCBI Taxonomy" id="159716"/>
    <lineage>
        <taxon>Eukaryota</taxon>
        <taxon>Metazoa</taxon>
        <taxon>Chordata</taxon>
        <taxon>Craniata</taxon>
        <taxon>Vertebrata</taxon>
        <taxon>Euteleostomi</taxon>
        <taxon>Actinopterygii</taxon>
        <taxon>Neopterygii</taxon>
        <taxon>Teleostei</taxon>
        <taxon>Neoteleostei</taxon>
        <taxon>Acanthomorphata</taxon>
        <taxon>Eupercaria</taxon>
        <taxon>Perciformes</taxon>
        <taxon>Notothenioidei</taxon>
        <taxon>Channichthyidae</taxon>
        <taxon>Champsocephalus</taxon>
    </lineage>
</organism>
<reference evidence="2 3" key="1">
    <citation type="journal article" date="2023" name="Mol. Biol. Evol.">
        <title>Genomics of Secondarily Temperate Adaptation in the Only Non-Antarctic Icefish.</title>
        <authorList>
            <person name="Rivera-Colon A.G."/>
            <person name="Rayamajhi N."/>
            <person name="Minhas B.F."/>
            <person name="Madrigal G."/>
            <person name="Bilyk K.T."/>
            <person name="Yoon V."/>
            <person name="Hune M."/>
            <person name="Gregory S."/>
            <person name="Cheng C.H.C."/>
            <person name="Catchen J.M."/>
        </authorList>
    </citation>
    <scope>NUCLEOTIDE SEQUENCE [LARGE SCALE GENOMIC DNA]</scope>
    <source>
        <strain evidence="2">JC2023a</strain>
    </source>
</reference>
<protein>
    <submittedName>
        <fullName evidence="2">Uncharacterized protein</fullName>
    </submittedName>
</protein>
<dbReference type="AlphaFoldDB" id="A0AAN8CDE4"/>
<evidence type="ECO:0000313" key="2">
    <source>
        <dbReference type="EMBL" id="KAK5899973.1"/>
    </source>
</evidence>
<proteinExistence type="predicted"/>
<evidence type="ECO:0000256" key="1">
    <source>
        <dbReference type="SAM" id="MobiDB-lite"/>
    </source>
</evidence>
<sequence>MLALWWVNGGRQQNVTRGERTEDSKSCSCPRAMRRRRESERSDEIIGSRGAIVASRRVYHPERDQVL</sequence>
<evidence type="ECO:0000313" key="3">
    <source>
        <dbReference type="Proteomes" id="UP001335648"/>
    </source>
</evidence>
<keyword evidence="3" id="KW-1185">Reference proteome</keyword>
<feature type="region of interest" description="Disordered" evidence="1">
    <location>
        <begin position="15"/>
        <end position="44"/>
    </location>
</feature>
<comment type="caution">
    <text evidence="2">The sequence shown here is derived from an EMBL/GenBank/DDBJ whole genome shotgun (WGS) entry which is preliminary data.</text>
</comment>